<dbReference type="EMBL" id="KV427647">
    <property type="protein sequence ID" value="KZT03068.1"/>
    <property type="molecule type" value="Genomic_DNA"/>
</dbReference>
<dbReference type="GeneID" id="63819290"/>
<evidence type="ECO:0000313" key="1">
    <source>
        <dbReference type="EMBL" id="KZT03068.1"/>
    </source>
</evidence>
<protein>
    <submittedName>
        <fullName evidence="1">Uncharacterized protein</fullName>
    </submittedName>
</protein>
<proteinExistence type="predicted"/>
<dbReference type="RefSeq" id="XP_040760808.1">
    <property type="nucleotide sequence ID" value="XM_040902259.1"/>
</dbReference>
<dbReference type="Proteomes" id="UP000076871">
    <property type="component" value="Unassembled WGS sequence"/>
</dbReference>
<organism evidence="1 2">
    <name type="scientific">Laetiporus sulphureus 93-53</name>
    <dbReference type="NCBI Taxonomy" id="1314785"/>
    <lineage>
        <taxon>Eukaryota</taxon>
        <taxon>Fungi</taxon>
        <taxon>Dikarya</taxon>
        <taxon>Basidiomycota</taxon>
        <taxon>Agaricomycotina</taxon>
        <taxon>Agaricomycetes</taxon>
        <taxon>Polyporales</taxon>
        <taxon>Laetiporus</taxon>
    </lineage>
</organism>
<reference evidence="1 2" key="1">
    <citation type="journal article" date="2016" name="Mol. Biol. Evol.">
        <title>Comparative Genomics of Early-Diverging Mushroom-Forming Fungi Provides Insights into the Origins of Lignocellulose Decay Capabilities.</title>
        <authorList>
            <person name="Nagy L.G."/>
            <person name="Riley R."/>
            <person name="Tritt A."/>
            <person name="Adam C."/>
            <person name="Daum C."/>
            <person name="Floudas D."/>
            <person name="Sun H."/>
            <person name="Yadav J.S."/>
            <person name="Pangilinan J."/>
            <person name="Larsson K.H."/>
            <person name="Matsuura K."/>
            <person name="Barry K."/>
            <person name="Labutti K."/>
            <person name="Kuo R."/>
            <person name="Ohm R.A."/>
            <person name="Bhattacharya S.S."/>
            <person name="Shirouzu T."/>
            <person name="Yoshinaga Y."/>
            <person name="Martin F.M."/>
            <person name="Grigoriev I.V."/>
            <person name="Hibbett D.S."/>
        </authorList>
    </citation>
    <scope>NUCLEOTIDE SEQUENCE [LARGE SCALE GENOMIC DNA]</scope>
    <source>
        <strain evidence="1 2">93-53</strain>
    </source>
</reference>
<accession>A0A165CMC2</accession>
<sequence>MCRITERVSAISTLSAHTFTFSLQLASENSGSSSTANPRSHPPFSEFHLHSSPTSASIISSSTCVTPSRPLCVCLNTPSTCLLDFDAPLANSAPVPASISSCWNNVSPHQTPLERATHQSSYLPIRPLNQVRIKTSRFLPSLVNACSDLLVLQCRNHLGCLSWLWRAGRDEGRLFLCASSFVHGIF</sequence>
<name>A0A165CMC2_9APHY</name>
<dbReference type="InParanoid" id="A0A165CMC2"/>
<evidence type="ECO:0000313" key="2">
    <source>
        <dbReference type="Proteomes" id="UP000076871"/>
    </source>
</evidence>
<dbReference type="AlphaFoldDB" id="A0A165CMC2"/>
<keyword evidence="2" id="KW-1185">Reference proteome</keyword>
<gene>
    <name evidence="1" type="ORF">LAESUDRAFT_383573</name>
</gene>